<dbReference type="Pfam" id="PF00011">
    <property type="entry name" value="HSP20"/>
    <property type="match status" value="1"/>
</dbReference>
<evidence type="ECO:0000313" key="5">
    <source>
        <dbReference type="Proteomes" id="UP000244248"/>
    </source>
</evidence>
<comment type="caution">
    <text evidence="4">The sequence shown here is derived from an EMBL/GenBank/DDBJ whole genome shotgun (WGS) entry which is preliminary data.</text>
</comment>
<dbReference type="Gene3D" id="2.60.40.790">
    <property type="match status" value="1"/>
</dbReference>
<dbReference type="Proteomes" id="UP000244248">
    <property type="component" value="Unassembled WGS sequence"/>
</dbReference>
<dbReference type="OrthoDB" id="9792695at2"/>
<organism evidence="4 5">
    <name type="scientific">Stenotrophobium rhamnosiphilum</name>
    <dbReference type="NCBI Taxonomy" id="2029166"/>
    <lineage>
        <taxon>Bacteria</taxon>
        <taxon>Pseudomonadati</taxon>
        <taxon>Pseudomonadota</taxon>
        <taxon>Gammaproteobacteria</taxon>
        <taxon>Nevskiales</taxon>
        <taxon>Nevskiaceae</taxon>
        <taxon>Stenotrophobium</taxon>
    </lineage>
</organism>
<sequence>MTALRFYPWAAQREWLKQVNQAYDTSANDANWAPSVDVEEYKDKFVIYADVPGVDLANVEITLEKGVLKLSGVREARAENAEVESRRTERRSGRFQRTFTLPDTADGDAVSATGRNGVLEIVIPKRAQVQPRRITVTH</sequence>
<evidence type="ECO:0000313" key="4">
    <source>
        <dbReference type="EMBL" id="PTU32772.1"/>
    </source>
</evidence>
<evidence type="ECO:0000256" key="1">
    <source>
        <dbReference type="PROSITE-ProRule" id="PRU00285"/>
    </source>
</evidence>
<dbReference type="SUPFAM" id="SSF49764">
    <property type="entry name" value="HSP20-like chaperones"/>
    <property type="match status" value="1"/>
</dbReference>
<name>A0A2T5MJM2_9GAMM</name>
<dbReference type="PANTHER" id="PTHR11527">
    <property type="entry name" value="HEAT-SHOCK PROTEIN 20 FAMILY MEMBER"/>
    <property type="match status" value="1"/>
</dbReference>
<dbReference type="AlphaFoldDB" id="A0A2T5MJM2"/>
<dbReference type="InterPro" id="IPR002068">
    <property type="entry name" value="A-crystallin/Hsp20_dom"/>
</dbReference>
<evidence type="ECO:0000259" key="3">
    <source>
        <dbReference type="PROSITE" id="PS01031"/>
    </source>
</evidence>
<dbReference type="RefSeq" id="WP_107938480.1">
    <property type="nucleotide sequence ID" value="NZ_QANS01000001.1"/>
</dbReference>
<dbReference type="PROSITE" id="PS01031">
    <property type="entry name" value="SHSP"/>
    <property type="match status" value="1"/>
</dbReference>
<gene>
    <name evidence="4" type="ORF">CJD38_01230</name>
</gene>
<dbReference type="InterPro" id="IPR008978">
    <property type="entry name" value="HSP20-like_chaperone"/>
</dbReference>
<feature type="domain" description="SHSP" evidence="3">
    <location>
        <begin position="27"/>
        <end position="138"/>
    </location>
</feature>
<protein>
    <submittedName>
        <fullName evidence="4">Heat-shock protein Hsp20</fullName>
    </submittedName>
</protein>
<proteinExistence type="inferred from homology"/>
<evidence type="ECO:0000256" key="2">
    <source>
        <dbReference type="RuleBase" id="RU003616"/>
    </source>
</evidence>
<dbReference type="CDD" id="cd06464">
    <property type="entry name" value="ACD_sHsps-like"/>
    <property type="match status" value="1"/>
</dbReference>
<accession>A0A2T5MJM2</accession>
<comment type="similarity">
    <text evidence="1 2">Belongs to the small heat shock protein (HSP20) family.</text>
</comment>
<keyword evidence="5" id="KW-1185">Reference proteome</keyword>
<dbReference type="EMBL" id="QANS01000001">
    <property type="protein sequence ID" value="PTU32772.1"/>
    <property type="molecule type" value="Genomic_DNA"/>
</dbReference>
<reference evidence="4 5" key="1">
    <citation type="submission" date="2018-04" db="EMBL/GenBank/DDBJ databases">
        <title>Novel species isolated from glacier.</title>
        <authorList>
            <person name="Liu Q."/>
            <person name="Xin Y.-H."/>
        </authorList>
    </citation>
    <scope>NUCLEOTIDE SEQUENCE [LARGE SCALE GENOMIC DNA]</scope>
    <source>
        <strain evidence="4 5">GT1R17</strain>
    </source>
</reference>
<dbReference type="InterPro" id="IPR031107">
    <property type="entry name" value="Small_HSP"/>
</dbReference>